<dbReference type="Proteomes" id="UP000001396">
    <property type="component" value="Unassembled WGS sequence"/>
</dbReference>
<feature type="compositionally biased region" description="Acidic residues" evidence="1">
    <location>
        <begin position="38"/>
        <end position="48"/>
    </location>
</feature>
<feature type="compositionally biased region" description="Polar residues" evidence="1">
    <location>
        <begin position="248"/>
        <end position="262"/>
    </location>
</feature>
<accession>D3BIJ5</accession>
<dbReference type="Pfam" id="PF10157">
    <property type="entry name" value="BORCS6"/>
    <property type="match status" value="1"/>
</dbReference>
<evidence type="ECO:0000259" key="2">
    <source>
        <dbReference type="Pfam" id="PF10157"/>
    </source>
</evidence>
<feature type="compositionally biased region" description="Acidic residues" evidence="1">
    <location>
        <begin position="215"/>
        <end position="230"/>
    </location>
</feature>
<organism evidence="3 4">
    <name type="scientific">Heterostelium pallidum (strain ATCC 26659 / Pp 5 / PN500)</name>
    <name type="common">Cellular slime mold</name>
    <name type="synonym">Polysphondylium pallidum</name>
    <dbReference type="NCBI Taxonomy" id="670386"/>
    <lineage>
        <taxon>Eukaryota</taxon>
        <taxon>Amoebozoa</taxon>
        <taxon>Evosea</taxon>
        <taxon>Eumycetozoa</taxon>
        <taxon>Dictyostelia</taxon>
        <taxon>Acytosteliales</taxon>
        <taxon>Acytosteliaceae</taxon>
        <taxon>Heterostelium</taxon>
    </lineage>
</organism>
<feature type="region of interest" description="Disordered" evidence="1">
    <location>
        <begin position="195"/>
        <end position="232"/>
    </location>
</feature>
<dbReference type="InterPro" id="IPR046465">
    <property type="entry name" value="BORCS6_C"/>
</dbReference>
<protein>
    <recommendedName>
        <fullName evidence="2">BLOC-1-related complex subunit 6 C-terminal helix domain-containing protein</fullName>
    </recommendedName>
</protein>
<feature type="region of interest" description="Disordered" evidence="1">
    <location>
        <begin position="135"/>
        <end position="170"/>
    </location>
</feature>
<gene>
    <name evidence="3" type="ORF">PPL_08074</name>
</gene>
<keyword evidence="4" id="KW-1185">Reference proteome</keyword>
<feature type="region of interest" description="Disordered" evidence="1">
    <location>
        <begin position="18"/>
        <end position="48"/>
    </location>
</feature>
<comment type="caution">
    <text evidence="3">The sequence shown here is derived from an EMBL/GenBank/DDBJ whole genome shotgun (WGS) entry which is preliminary data.</text>
</comment>
<feature type="region of interest" description="Disordered" evidence="1">
    <location>
        <begin position="248"/>
        <end position="316"/>
    </location>
</feature>
<feature type="compositionally biased region" description="Basic residues" evidence="1">
    <location>
        <begin position="19"/>
        <end position="33"/>
    </location>
</feature>
<feature type="compositionally biased region" description="Low complexity" evidence="1">
    <location>
        <begin position="263"/>
        <end position="298"/>
    </location>
</feature>
<reference evidence="3 4" key="1">
    <citation type="journal article" date="2011" name="Genome Res.">
        <title>Phylogeny-wide analysis of social amoeba genomes highlights ancient origins for complex intercellular communication.</title>
        <authorList>
            <person name="Heidel A.J."/>
            <person name="Lawal H.M."/>
            <person name="Felder M."/>
            <person name="Schilde C."/>
            <person name="Helps N.R."/>
            <person name="Tunggal B."/>
            <person name="Rivero F."/>
            <person name="John U."/>
            <person name="Schleicher M."/>
            <person name="Eichinger L."/>
            <person name="Platzer M."/>
            <person name="Noegel A.A."/>
            <person name="Schaap P."/>
            <person name="Gloeckner G."/>
        </authorList>
    </citation>
    <scope>NUCLEOTIDE SEQUENCE [LARGE SCALE GENOMIC DNA]</scope>
    <source>
        <strain evidence="4">ATCC 26659 / Pp 5 / PN500</strain>
    </source>
</reference>
<feature type="domain" description="BLOC-1-related complex subunit 6 C-terminal helix" evidence="2">
    <location>
        <begin position="326"/>
        <end position="425"/>
    </location>
</feature>
<sequence>MKCCFLFSDLNGHSIGNHSHSHHSHHHHHRHAHRNDDSVDSDDSSGSEEILEMTDTDHSSARMSFISHMSTPSAASPLFQSPGLYSMSNSSASTTNDSLNSNINHMSHITLDDDIETMIASPTKHFPRHYYRHSIMDPVGRDNNHHQQQQQNTQTFSNHNNHSNSNANKYNTAVGYNESQQQKKKQYKDHYRNDFFGFVAPPSTPTSKTHGNSLVDDEYSSDSDDPDESENEKKYKYIKKQAAMQHNFNNNTTDTQNSSYNHNQSGSGSSKYNNNSNQQSSSRSNSNHSSTNNSRNNSLTNLRQPPTNVNSNNQMSGKMEFDYRKPEEFQQLLTRIKENSAHYGAQFNDLVNRTKVINHSMSHIMMENFENYSKTCTDVLDETYHSMESMKTLINSMELLNSDLFHVYKLASQIKHIKKSLDLLDIYVSRLPSID</sequence>
<name>D3BIJ5_HETP5</name>
<dbReference type="EMBL" id="ADBJ01000037">
    <property type="protein sequence ID" value="EFA78619.1"/>
    <property type="molecule type" value="Genomic_DNA"/>
</dbReference>
<dbReference type="RefSeq" id="XP_020430743.1">
    <property type="nucleotide sequence ID" value="XM_020578904.1"/>
</dbReference>
<proteinExistence type="predicted"/>
<feature type="compositionally biased region" description="Low complexity" evidence="1">
    <location>
        <begin position="146"/>
        <end position="166"/>
    </location>
</feature>
<evidence type="ECO:0000256" key="1">
    <source>
        <dbReference type="SAM" id="MobiDB-lite"/>
    </source>
</evidence>
<dbReference type="AlphaFoldDB" id="D3BIJ5"/>
<dbReference type="GeneID" id="31363554"/>
<dbReference type="InParanoid" id="D3BIJ5"/>
<feature type="compositionally biased region" description="Polar residues" evidence="1">
    <location>
        <begin position="299"/>
        <end position="316"/>
    </location>
</feature>
<evidence type="ECO:0000313" key="3">
    <source>
        <dbReference type="EMBL" id="EFA78619.1"/>
    </source>
</evidence>
<evidence type="ECO:0000313" key="4">
    <source>
        <dbReference type="Proteomes" id="UP000001396"/>
    </source>
</evidence>